<dbReference type="Gene3D" id="3.30.70.1440">
    <property type="entry name" value="Multidrug efflux transporter AcrB pore domain"/>
    <property type="match status" value="1"/>
</dbReference>
<keyword evidence="2" id="KW-0472">Membrane</keyword>
<accession>A0A1Q2M3M0</accession>
<dbReference type="SUPFAM" id="SSF82866">
    <property type="entry name" value="Multidrug efflux transporter AcrB transmembrane domain"/>
    <property type="match status" value="2"/>
</dbReference>
<feature type="transmembrane region" description="Helical" evidence="2">
    <location>
        <begin position="957"/>
        <end position="976"/>
    </location>
</feature>
<keyword evidence="2" id="KW-0812">Transmembrane</keyword>
<dbReference type="InterPro" id="IPR027463">
    <property type="entry name" value="AcrB_DN_DC_subdom"/>
</dbReference>
<dbReference type="GO" id="GO:0005886">
    <property type="term" value="C:plasma membrane"/>
    <property type="evidence" value="ECO:0007669"/>
    <property type="project" value="TreeGrafter"/>
</dbReference>
<dbReference type="InterPro" id="IPR001036">
    <property type="entry name" value="Acrflvin-R"/>
</dbReference>
<dbReference type="Gene3D" id="1.20.1640.10">
    <property type="entry name" value="Multidrug efflux transporter AcrB transmembrane domain"/>
    <property type="match status" value="2"/>
</dbReference>
<dbReference type="RefSeq" id="WP_077402397.1">
    <property type="nucleotide sequence ID" value="NZ_CP019650.1"/>
</dbReference>
<feature type="transmembrane region" description="Helical" evidence="2">
    <location>
        <begin position="354"/>
        <end position="373"/>
    </location>
</feature>
<dbReference type="Gene3D" id="3.30.70.1320">
    <property type="entry name" value="Multidrug efflux transporter AcrB pore domain like"/>
    <property type="match status" value="1"/>
</dbReference>
<reference evidence="3" key="1">
    <citation type="submission" date="2017-02" db="EMBL/GenBank/DDBJ databases">
        <title>Genome of Microbulbifer agarilyticus GP101.</title>
        <authorList>
            <person name="Jung J."/>
            <person name="Bae S.S."/>
            <person name="Baek K."/>
        </authorList>
    </citation>
    <scope>NUCLEOTIDE SEQUENCE [LARGE SCALE GENOMIC DNA]</scope>
    <source>
        <strain evidence="3">GP101</strain>
    </source>
</reference>
<feature type="transmembrane region" description="Helical" evidence="2">
    <location>
        <begin position="885"/>
        <end position="905"/>
    </location>
</feature>
<dbReference type="Pfam" id="PF00873">
    <property type="entry name" value="ACR_tran"/>
    <property type="match status" value="1"/>
</dbReference>
<feature type="transmembrane region" description="Helical" evidence="2">
    <location>
        <begin position="860"/>
        <end position="878"/>
    </location>
</feature>
<dbReference type="AlphaFoldDB" id="A0A1Q2M3M0"/>
<dbReference type="SUPFAM" id="SSF82693">
    <property type="entry name" value="Multidrug efflux transporter AcrB pore domain, PN1, PN2, PC1 and PC2 subdomains"/>
    <property type="match status" value="2"/>
</dbReference>
<feature type="coiled-coil region" evidence="1">
    <location>
        <begin position="575"/>
        <end position="605"/>
    </location>
</feature>
<dbReference type="EMBL" id="CP019650">
    <property type="protein sequence ID" value="AQQ67323.1"/>
    <property type="molecule type" value="Genomic_DNA"/>
</dbReference>
<evidence type="ECO:0000313" key="3">
    <source>
        <dbReference type="EMBL" id="AQQ67323.1"/>
    </source>
</evidence>
<dbReference type="SUPFAM" id="SSF82714">
    <property type="entry name" value="Multidrug efflux transporter AcrB TolC docking domain, DN and DC subdomains"/>
    <property type="match status" value="2"/>
</dbReference>
<feature type="transmembrane region" description="Helical" evidence="2">
    <location>
        <begin position="911"/>
        <end position="931"/>
    </location>
</feature>
<dbReference type="PANTHER" id="PTHR32063:SF33">
    <property type="entry name" value="RND SUPERFAMILY EFFLUX PUMP PERMEASE COMPONENT"/>
    <property type="match status" value="1"/>
</dbReference>
<dbReference type="Proteomes" id="UP000188219">
    <property type="component" value="Chromosome"/>
</dbReference>
<keyword evidence="2" id="KW-1133">Transmembrane helix</keyword>
<dbReference type="OrthoDB" id="5287122at2"/>
<organism evidence="3 4">
    <name type="scientific">Microbulbifer agarilyticus</name>
    <dbReference type="NCBI Taxonomy" id="260552"/>
    <lineage>
        <taxon>Bacteria</taxon>
        <taxon>Pseudomonadati</taxon>
        <taxon>Pseudomonadota</taxon>
        <taxon>Gammaproteobacteria</taxon>
        <taxon>Cellvibrionales</taxon>
        <taxon>Microbulbiferaceae</taxon>
        <taxon>Microbulbifer</taxon>
    </lineage>
</organism>
<evidence type="ECO:0000313" key="4">
    <source>
        <dbReference type="Proteomes" id="UP000188219"/>
    </source>
</evidence>
<gene>
    <name evidence="3" type="ORF">Mag101_06505</name>
</gene>
<name>A0A1Q2M3M0_9GAMM</name>
<evidence type="ECO:0000256" key="2">
    <source>
        <dbReference type="SAM" id="Phobius"/>
    </source>
</evidence>
<dbReference type="GO" id="GO:0042910">
    <property type="term" value="F:xenobiotic transmembrane transporter activity"/>
    <property type="evidence" value="ECO:0007669"/>
    <property type="project" value="TreeGrafter"/>
</dbReference>
<feature type="transmembrane region" description="Helical" evidence="2">
    <location>
        <begin position="429"/>
        <end position="450"/>
    </location>
</feature>
<dbReference type="STRING" id="260552.Mag101_06505"/>
<feature type="transmembrane region" description="Helical" evidence="2">
    <location>
        <begin position="13"/>
        <end position="33"/>
    </location>
</feature>
<proteinExistence type="predicted"/>
<keyword evidence="4" id="KW-1185">Reference proteome</keyword>
<evidence type="ECO:0000256" key="1">
    <source>
        <dbReference type="SAM" id="Coils"/>
    </source>
</evidence>
<feature type="transmembrane region" description="Helical" evidence="2">
    <location>
        <begin position="988"/>
        <end position="1013"/>
    </location>
</feature>
<feature type="transmembrane region" description="Helical" evidence="2">
    <location>
        <begin position="462"/>
        <end position="481"/>
    </location>
</feature>
<dbReference type="Gene3D" id="3.30.2090.10">
    <property type="entry name" value="Multidrug efflux transporter AcrB TolC docking domain, DN and DC subdomains"/>
    <property type="match status" value="2"/>
</dbReference>
<dbReference type="PANTHER" id="PTHR32063">
    <property type="match status" value="1"/>
</dbReference>
<protein>
    <submittedName>
        <fullName evidence="3">RND transporter</fullName>
    </submittedName>
</protein>
<dbReference type="eggNOG" id="COG0841">
    <property type="taxonomic scope" value="Bacteria"/>
</dbReference>
<keyword evidence="1" id="KW-0175">Coiled coil</keyword>
<dbReference type="KEGG" id="maga:Mag101_06505"/>
<dbReference type="Gene3D" id="3.30.70.1430">
    <property type="entry name" value="Multidrug efflux transporter AcrB pore domain"/>
    <property type="match status" value="2"/>
</dbReference>
<dbReference type="PRINTS" id="PR00702">
    <property type="entry name" value="ACRIFLAVINRP"/>
</dbReference>
<feature type="transmembrane region" description="Helical" evidence="2">
    <location>
        <begin position="330"/>
        <end position="348"/>
    </location>
</feature>
<feature type="transmembrane region" description="Helical" evidence="2">
    <location>
        <begin position="528"/>
        <end position="550"/>
    </location>
</feature>
<sequence length="1043" mass="115665">MNSLIAWWASNRVAANLAMIGILVAGVIGFFSMEREMDPQVRFPGLEINVSWPGAAPQEVEEQIVSRIEEAVSELDNIEWIRSTSAEGYGGVYILAETTVDFSRFMNDVKIRVDGISSFPRGIEPPQVHQWVNRQEFIRVAVHGDLSERELKRLAEQLRREVATLPAISIVQLFGTRMEEVSIEVSEQALRRYGMTFQELADAIRANSINQSAGTVRTEVGAYQLKVRKQADTEQEFANIIVRQTADGGTIRVGDVATVVDGFEDNEILATLNGEPAVLLQVMSTETMDIVTASDSIRKWIAERKKTLPAGAELTLWTDNAEEFKGRMETISSSAFMGLLLVLLVLVFSLRPKVAFWVSVGIGTAYAGAFVLLPSVGVSLNMLSTFAFLLVLGIVVDDAIVVGESIHTESHNPEHRGNSLSAATLGTQLVAKPVIFAVLTTILAFLPWIFISGSTSEFTRHITWVVILALLFSLIESLFILPAHLNNLKPRENPGRFGRLQQKIANGIVYVAQNHYRRIGQWAVGRRYLTLSIFVGAMFIGFGAFGNGWVKKSFMPEIESDQIIVNVVMPEGAPYSRALEILAQLQDAEKRLEEEVNQRTNGEGALIENWYTRSRRDSVMAIVQLAPPETRDMTAKDAALRLRELLGEIPDAKEVSVQYSFNNNGPGFELSIRHPDLDVLRDATAELEAQLRTYESLYDVRNNLEGASEEIRIDLKPGATKLGLTLAEVNRQVRQAYFGEEVQRLPRGGQDVKVMVRYPLESRRSIESLKDFRVRTSDGREVPLLAVADLEYAPGIKRIQRWNGNRAARVMADLKDDVRGDIMKDLNENFFPDWEARYPGIVRGAVGQAEGEKRFIQEVLGLYTMAFFAMYSLLAVAFRSYFQPILILIAIPFAFVGAILGHGVMGMTMAIFSYFGIAAAAGVVVNDNLVLMDHCNRLREKGMEPIKAVVEAGVARFRPILLTTVTTIVGLLPMMLERSIQAAFLQPIVVALAFGVFVAFFVTLLLVPAMYGIGVDISNLTSRIKNAVKRKLTGSPQTPATEV</sequence>